<dbReference type="EMBL" id="CAJNJA010011578">
    <property type="protein sequence ID" value="CAE7275050.1"/>
    <property type="molecule type" value="Genomic_DNA"/>
</dbReference>
<dbReference type="PANTHER" id="PTHR37563">
    <property type="entry name" value="PHYTANOYL-COA DIOXYGENASE FAMILY PROTEIN (AFU_ORTHOLOGUE AFUA_2G03330)"/>
    <property type="match status" value="1"/>
</dbReference>
<dbReference type="PANTHER" id="PTHR37563:SF2">
    <property type="entry name" value="PHYTANOYL-COA DIOXYGENASE FAMILY PROTEIN (AFU_ORTHOLOGUE AFUA_2G03330)"/>
    <property type="match status" value="1"/>
</dbReference>
<keyword evidence="2" id="KW-1185">Reference proteome</keyword>
<gene>
    <name evidence="1" type="ORF">SNEC2469_LOCUS6662</name>
</gene>
<dbReference type="Proteomes" id="UP000601435">
    <property type="component" value="Unassembled WGS sequence"/>
</dbReference>
<dbReference type="SUPFAM" id="SSF51197">
    <property type="entry name" value="Clavaminate synthase-like"/>
    <property type="match status" value="1"/>
</dbReference>
<accession>A0A812MNH0</accession>
<dbReference type="AlphaFoldDB" id="A0A812MNH0"/>
<sequence length="204" mass="22563">MGRYTFGRLHLLFRGSPEYEAAAVSPHASLSPLVHKHFEIQDMAGRRVFLSEAQLVIADPFAEVQQWHMDAASGRGLSVFLPLQNVAADRGPQELLPGTHALHDYRRGLQERCRDCFRSLCATHGTVKTAEGAEVWSAGDALVLDSGLLHRGLANDSLGAPVPMLVLRYDLVDKPPPGCRRSWLLAMCQVGRSLSSVFRLYAWM</sequence>
<dbReference type="InterPro" id="IPR051961">
    <property type="entry name" value="Fungal_Metabolite_Diox"/>
</dbReference>
<evidence type="ECO:0000313" key="2">
    <source>
        <dbReference type="Proteomes" id="UP000601435"/>
    </source>
</evidence>
<dbReference type="OrthoDB" id="415062at2759"/>
<proteinExistence type="predicted"/>
<evidence type="ECO:0000313" key="1">
    <source>
        <dbReference type="EMBL" id="CAE7275050.1"/>
    </source>
</evidence>
<dbReference type="Pfam" id="PF05721">
    <property type="entry name" value="PhyH"/>
    <property type="match status" value="1"/>
</dbReference>
<comment type="caution">
    <text evidence="1">The sequence shown here is derived from an EMBL/GenBank/DDBJ whole genome shotgun (WGS) entry which is preliminary data.</text>
</comment>
<organism evidence="1 2">
    <name type="scientific">Symbiodinium necroappetens</name>
    <dbReference type="NCBI Taxonomy" id="1628268"/>
    <lineage>
        <taxon>Eukaryota</taxon>
        <taxon>Sar</taxon>
        <taxon>Alveolata</taxon>
        <taxon>Dinophyceae</taxon>
        <taxon>Suessiales</taxon>
        <taxon>Symbiodiniaceae</taxon>
        <taxon>Symbiodinium</taxon>
    </lineage>
</organism>
<name>A0A812MNH0_9DINO</name>
<dbReference type="Gene3D" id="2.60.120.620">
    <property type="entry name" value="q2cbj1_9rhob like domain"/>
    <property type="match status" value="1"/>
</dbReference>
<protein>
    <submittedName>
        <fullName evidence="1">Uncharacterized protein</fullName>
    </submittedName>
</protein>
<reference evidence="1" key="1">
    <citation type="submission" date="2021-02" db="EMBL/GenBank/DDBJ databases">
        <authorList>
            <person name="Dougan E. K."/>
            <person name="Rhodes N."/>
            <person name="Thang M."/>
            <person name="Chan C."/>
        </authorList>
    </citation>
    <scope>NUCLEOTIDE SEQUENCE</scope>
</reference>
<dbReference type="InterPro" id="IPR008775">
    <property type="entry name" value="Phytyl_CoA_dOase-like"/>
</dbReference>